<gene>
    <name evidence="1" type="ORF">SMRZ_LOCUS2751</name>
</gene>
<evidence type="ECO:0000313" key="1">
    <source>
        <dbReference type="EMBL" id="VDO55910.1"/>
    </source>
</evidence>
<reference evidence="1 2" key="1">
    <citation type="submission" date="2018-11" db="EMBL/GenBank/DDBJ databases">
        <authorList>
            <consortium name="Pathogen Informatics"/>
        </authorList>
    </citation>
    <scope>NUCLEOTIDE SEQUENCE [LARGE SCALE GENOMIC DNA]</scope>
    <source>
        <strain evidence="1 2">Zambia</strain>
    </source>
</reference>
<accession>A0A183LG26</accession>
<dbReference type="AlphaFoldDB" id="A0A183LG26"/>
<dbReference type="EMBL" id="UZAI01000727">
    <property type="protein sequence ID" value="VDO55910.1"/>
    <property type="molecule type" value="Genomic_DNA"/>
</dbReference>
<dbReference type="Proteomes" id="UP000277204">
    <property type="component" value="Unassembled WGS sequence"/>
</dbReference>
<organism evidence="1 2">
    <name type="scientific">Schistosoma margrebowiei</name>
    <dbReference type="NCBI Taxonomy" id="48269"/>
    <lineage>
        <taxon>Eukaryota</taxon>
        <taxon>Metazoa</taxon>
        <taxon>Spiralia</taxon>
        <taxon>Lophotrochozoa</taxon>
        <taxon>Platyhelminthes</taxon>
        <taxon>Trematoda</taxon>
        <taxon>Digenea</taxon>
        <taxon>Strigeidida</taxon>
        <taxon>Schistosomatoidea</taxon>
        <taxon>Schistosomatidae</taxon>
        <taxon>Schistosoma</taxon>
    </lineage>
</organism>
<evidence type="ECO:0000313" key="2">
    <source>
        <dbReference type="Proteomes" id="UP000277204"/>
    </source>
</evidence>
<proteinExistence type="predicted"/>
<protein>
    <submittedName>
        <fullName evidence="1">Uncharacterized protein</fullName>
    </submittedName>
</protein>
<sequence>MKNKKTAINNSRTRTEKVQAQAEYIEANEQVKKSIRADKKKYVEELATTAEKSARERDMKQLYDTTKKLARKDSKPERPFKDKEGEPITEIQQRRNRWVEYFEELLNRPATINPSNIEAAYTDLPIDLNPPTTDEIRIAIRQIKIRKSAGPDNIPAKALNHMGRRIWRQNRRVTTFILNGSSTKFQSYRYSSVALRPNSQ</sequence>
<keyword evidence="2" id="KW-1185">Reference proteome</keyword>
<name>A0A183LG26_9TREM</name>